<gene>
    <name evidence="2" type="ORF">RIF29_28803</name>
</gene>
<proteinExistence type="predicted"/>
<comment type="caution">
    <text evidence="2">The sequence shown here is derived from an EMBL/GenBank/DDBJ whole genome shotgun (WGS) entry which is preliminary data.</text>
</comment>
<protein>
    <submittedName>
        <fullName evidence="2">Uncharacterized protein</fullName>
    </submittedName>
</protein>
<feature type="compositionally biased region" description="Acidic residues" evidence="1">
    <location>
        <begin position="20"/>
        <end position="36"/>
    </location>
</feature>
<evidence type="ECO:0000256" key="1">
    <source>
        <dbReference type="SAM" id="MobiDB-lite"/>
    </source>
</evidence>
<dbReference type="AlphaFoldDB" id="A0AAN9EEA9"/>
<feature type="region of interest" description="Disordered" evidence="1">
    <location>
        <begin position="20"/>
        <end position="46"/>
    </location>
</feature>
<accession>A0AAN9EEA9</accession>
<dbReference type="Proteomes" id="UP001372338">
    <property type="component" value="Unassembled WGS sequence"/>
</dbReference>
<name>A0AAN9EEA9_CROPI</name>
<organism evidence="2 3">
    <name type="scientific">Crotalaria pallida</name>
    <name type="common">Smooth rattlebox</name>
    <name type="synonym">Crotalaria striata</name>
    <dbReference type="NCBI Taxonomy" id="3830"/>
    <lineage>
        <taxon>Eukaryota</taxon>
        <taxon>Viridiplantae</taxon>
        <taxon>Streptophyta</taxon>
        <taxon>Embryophyta</taxon>
        <taxon>Tracheophyta</taxon>
        <taxon>Spermatophyta</taxon>
        <taxon>Magnoliopsida</taxon>
        <taxon>eudicotyledons</taxon>
        <taxon>Gunneridae</taxon>
        <taxon>Pentapetalae</taxon>
        <taxon>rosids</taxon>
        <taxon>fabids</taxon>
        <taxon>Fabales</taxon>
        <taxon>Fabaceae</taxon>
        <taxon>Papilionoideae</taxon>
        <taxon>50 kb inversion clade</taxon>
        <taxon>genistoids sensu lato</taxon>
        <taxon>core genistoids</taxon>
        <taxon>Crotalarieae</taxon>
        <taxon>Crotalaria</taxon>
    </lineage>
</organism>
<reference evidence="2 3" key="1">
    <citation type="submission" date="2024-01" db="EMBL/GenBank/DDBJ databases">
        <title>The genomes of 5 underutilized Papilionoideae crops provide insights into root nodulation and disease resistanc.</title>
        <authorList>
            <person name="Yuan L."/>
        </authorList>
    </citation>
    <scope>NUCLEOTIDE SEQUENCE [LARGE SCALE GENOMIC DNA]</scope>
    <source>
        <strain evidence="2">ZHUSHIDOU_FW_LH</strain>
        <tissue evidence="2">Leaf</tissue>
    </source>
</reference>
<dbReference type="EMBL" id="JAYWIO010000006">
    <property type="protein sequence ID" value="KAK7255394.1"/>
    <property type="molecule type" value="Genomic_DNA"/>
</dbReference>
<keyword evidence="3" id="KW-1185">Reference proteome</keyword>
<sequence>MLVNPINRVIAKKDPVVNLDDDNFASDESGDEEHDELGDKNGSAEVNASDDQYKRIIDLTTDGIWGLEFGSEEAASNLSSAFKLMAWLFLNPNPIMLDLGATENDVFKLMAWLVPNPNPIMLDFGATENVVQAANRG</sequence>
<evidence type="ECO:0000313" key="3">
    <source>
        <dbReference type="Proteomes" id="UP001372338"/>
    </source>
</evidence>
<evidence type="ECO:0000313" key="2">
    <source>
        <dbReference type="EMBL" id="KAK7255394.1"/>
    </source>
</evidence>